<protein>
    <submittedName>
        <fullName evidence="3">NADP-dependent flavoprotein reductase</fullName>
    </submittedName>
</protein>
<comment type="caution">
    <text evidence="3">The sequence shown here is derived from an EMBL/GenBank/DDBJ whole genome shotgun (WGS) entry which is preliminary data.</text>
</comment>
<dbReference type="SUPFAM" id="SSF52343">
    <property type="entry name" value="Ferredoxin reductase-like, C-terminal NADP-linked domain"/>
    <property type="match status" value="1"/>
</dbReference>
<dbReference type="VEuPathDB" id="MicrosporidiaDB:M153_67060001088"/>
<feature type="compositionally biased region" description="Polar residues" evidence="2">
    <location>
        <begin position="203"/>
        <end position="223"/>
    </location>
</feature>
<dbReference type="InterPro" id="IPR039261">
    <property type="entry name" value="FNR_nucleotide-bd"/>
</dbReference>
<dbReference type="AlphaFoldDB" id="A0A0R0LYA4"/>
<evidence type="ECO:0000313" key="3">
    <source>
        <dbReference type="EMBL" id="KRH92382.1"/>
    </source>
</evidence>
<dbReference type="Proteomes" id="UP000051530">
    <property type="component" value="Unassembled WGS sequence"/>
</dbReference>
<reference evidence="3 4" key="1">
    <citation type="submission" date="2015-07" db="EMBL/GenBank/DDBJ databases">
        <title>The genome of Pseudoloma neurophilia, a relevant intracellular parasite of the zebrafish.</title>
        <authorList>
            <person name="Ndikumana S."/>
            <person name="Pelin A."/>
            <person name="Sanders J."/>
            <person name="Corradi N."/>
        </authorList>
    </citation>
    <scope>NUCLEOTIDE SEQUENCE [LARGE SCALE GENOMIC DNA]</scope>
    <source>
        <strain evidence="3 4">MK1</strain>
    </source>
</reference>
<dbReference type="Gene3D" id="3.40.50.80">
    <property type="entry name" value="Nucleotide-binding domain of ferredoxin-NADP reductase (FNR) module"/>
    <property type="match status" value="1"/>
</dbReference>
<dbReference type="GO" id="GO:0050660">
    <property type="term" value="F:flavin adenine dinucleotide binding"/>
    <property type="evidence" value="ECO:0007669"/>
    <property type="project" value="TreeGrafter"/>
</dbReference>
<proteinExistence type="predicted"/>
<dbReference type="GO" id="GO:0016491">
    <property type="term" value="F:oxidoreductase activity"/>
    <property type="evidence" value="ECO:0007669"/>
    <property type="project" value="TreeGrafter"/>
</dbReference>
<dbReference type="PANTHER" id="PTHR19384">
    <property type="entry name" value="NITRIC OXIDE SYNTHASE-RELATED"/>
    <property type="match status" value="1"/>
</dbReference>
<name>A0A0R0LYA4_9MICR</name>
<dbReference type="SUPFAM" id="SSF63380">
    <property type="entry name" value="Riboflavin synthase domain-like"/>
    <property type="match status" value="1"/>
</dbReference>
<evidence type="ECO:0000256" key="1">
    <source>
        <dbReference type="ARBA" id="ARBA00022630"/>
    </source>
</evidence>
<dbReference type="PANTHER" id="PTHR19384:SF10">
    <property type="entry name" value="NADPH-DEPENDENT DIFLAVIN OXIDOREDUCTASE 1"/>
    <property type="match status" value="1"/>
</dbReference>
<dbReference type="GO" id="GO:0005829">
    <property type="term" value="C:cytosol"/>
    <property type="evidence" value="ECO:0007669"/>
    <property type="project" value="TreeGrafter"/>
</dbReference>
<dbReference type="OrthoDB" id="1856718at2759"/>
<sequence length="362" mass="41837">MIIKKLKELSINFEIFYQYIKLGKRSFLEIFYDLGLKLPYDFLKDLIPENQPRFFTLTRKDGLFFITLTIVDYEIERRRKRGVCSTYLSEIELFKIIDCQIIRSHLDYNKNKLLFICTGAGITLPRSFWEYFRSNDHKLTKEGLGMKETSEIENHSLTKEGSGMEKTLKSTKGLVIEETLKSTKGLVMEKTLKSTEEPENQKSTEGPGNHSSTEGPGNHSSTKGLVMEETLKSTKDAGMVKTLKPTKGLVMEETLKSTKEGPVMEKTLKSTEGPKNQVTDSKNLEVKEIVIFFGHRLSCDRVYADEMENHPNVTVYYATSRENERKYVQDVFFATEFDIELLKQYEIFVSGRTRLNKEIRKM</sequence>
<keyword evidence="1" id="KW-0285">Flavoprotein</keyword>
<evidence type="ECO:0000256" key="2">
    <source>
        <dbReference type="SAM" id="MobiDB-lite"/>
    </source>
</evidence>
<feature type="non-terminal residue" evidence="3">
    <location>
        <position position="362"/>
    </location>
</feature>
<dbReference type="InterPro" id="IPR017938">
    <property type="entry name" value="Riboflavin_synthase-like_b-brl"/>
</dbReference>
<dbReference type="GO" id="GO:0010181">
    <property type="term" value="F:FMN binding"/>
    <property type="evidence" value="ECO:0007669"/>
    <property type="project" value="TreeGrafter"/>
</dbReference>
<dbReference type="EMBL" id="LGUB01000968">
    <property type="protein sequence ID" value="KRH92382.1"/>
    <property type="molecule type" value="Genomic_DNA"/>
</dbReference>
<feature type="region of interest" description="Disordered" evidence="2">
    <location>
        <begin position="186"/>
        <end position="223"/>
    </location>
</feature>
<accession>A0A0R0LYA4</accession>
<gene>
    <name evidence="3" type="ORF">M153_67060001088</name>
</gene>
<feature type="compositionally biased region" description="Basic and acidic residues" evidence="2">
    <location>
        <begin position="190"/>
        <end position="202"/>
    </location>
</feature>
<evidence type="ECO:0000313" key="4">
    <source>
        <dbReference type="Proteomes" id="UP000051530"/>
    </source>
</evidence>
<keyword evidence="4" id="KW-1185">Reference proteome</keyword>
<organism evidence="3 4">
    <name type="scientific">Pseudoloma neurophilia</name>
    <dbReference type="NCBI Taxonomy" id="146866"/>
    <lineage>
        <taxon>Eukaryota</taxon>
        <taxon>Fungi</taxon>
        <taxon>Fungi incertae sedis</taxon>
        <taxon>Microsporidia</taxon>
        <taxon>Pseudoloma</taxon>
    </lineage>
</organism>